<reference evidence="3 4" key="1">
    <citation type="journal article" date="2012" name="Eukaryot. Cell">
        <title>Genome sequence of the Trichosporon asahii environmental strain CBS 8904.</title>
        <authorList>
            <person name="Yang R.Y."/>
            <person name="Li H.T."/>
            <person name="Zhu H."/>
            <person name="Zhou G.P."/>
            <person name="Wang M."/>
            <person name="Wang L."/>
        </authorList>
    </citation>
    <scope>NUCLEOTIDE SEQUENCE [LARGE SCALE GENOMIC DNA]</scope>
    <source>
        <strain evidence="3 4">CBS 8904</strain>
    </source>
</reference>
<dbReference type="OrthoDB" id="435460at2759"/>
<keyword evidence="4" id="KW-1185">Reference proteome</keyword>
<feature type="domain" description="BRCT" evidence="2">
    <location>
        <begin position="168"/>
        <end position="238"/>
    </location>
</feature>
<dbReference type="HOGENOM" id="CLU_383648_0_0_1"/>
<dbReference type="AlphaFoldDB" id="K1VJA3"/>
<feature type="compositionally biased region" description="Polar residues" evidence="1">
    <location>
        <begin position="436"/>
        <end position="479"/>
    </location>
</feature>
<dbReference type="STRING" id="1220162.K1VJA3"/>
<feature type="compositionally biased region" description="Low complexity" evidence="1">
    <location>
        <begin position="601"/>
        <end position="622"/>
    </location>
</feature>
<feature type="compositionally biased region" description="Basic and acidic residues" evidence="1">
    <location>
        <begin position="349"/>
        <end position="361"/>
    </location>
</feature>
<protein>
    <recommendedName>
        <fullName evidence="2">BRCT domain-containing protein</fullName>
    </recommendedName>
</protein>
<gene>
    <name evidence="3" type="ORF">A1Q2_06441</name>
</gene>
<name>K1VJA3_TRIAC</name>
<feature type="compositionally biased region" description="Acidic residues" evidence="1">
    <location>
        <begin position="516"/>
        <end position="526"/>
    </location>
</feature>
<dbReference type="SUPFAM" id="SSF52113">
    <property type="entry name" value="BRCT domain"/>
    <property type="match status" value="1"/>
</dbReference>
<feature type="compositionally biased region" description="Polar residues" evidence="1">
    <location>
        <begin position="544"/>
        <end position="585"/>
    </location>
</feature>
<sequence length="721" mass="77708">MQSELLAAAVRAAEVYPFKSTVTGGGGGRKQIDHNYKHPDARDMSGILSEDVLCFAEDQFSGDELELLTDLAESLGATVENTQTSNAILITQPYSSSYTVPDVPSASYHWLGACAAEKVRVNPNELDLPFFVSQPSEGNPDSRPLRFWVSINVKRDRAEPAEIAQACIQAKLRRHGGLIVSKRSQADVLVVNRETEFYRTVKKEIADKGRHWQTTAEKEWVDACIAGRELLSATDVDLGLKTQRSPSVESVTSEEDVRIGKGPGRPVGRPRNEYTPHDDDFLCRFLAAYYPHGSHGSRKTYQDLGAELFTTAAHHTAQSWHERFKKNKAIMSRRIARFQADGIGLDLKTDVERERDKETKRRLAQQKMQAQTQPSTSSQASPKNARRAFVELDDSDDADRPATKRQKASTQTATQLALGRGRAAVLGARPSLGQAGPSQQARRSTTPERPQPSTSPSRLQPTGETAAISQGSKQSTSASGREPPEPARGQPDTEESTQDSAFSRANVSADIALAPPEEEDGSDGDEQPAASAAVARVEVGEIEATTQQVPSAGQDPASSGDNAGQKAVQNVTASVSQPPSAQHTPRTAPASRPHSPAAIVPSPSSKQPGPSQPGPSSTPASPRSHDLLNAPRTSTPGSSRNGSRNASPASTPSQRVARGAALVTTARETFKRNIMAYSEKYGCTPTELYTIVNGLGRKGAGKGGQMYWDDVERGLRDKFGY</sequence>
<comment type="caution">
    <text evidence="3">The sequence shown here is derived from an EMBL/GenBank/DDBJ whole genome shotgun (WGS) entry which is preliminary data.</text>
</comment>
<dbReference type="InParanoid" id="K1VJA3"/>
<feature type="compositionally biased region" description="Low complexity" evidence="1">
    <location>
        <begin position="416"/>
        <end position="429"/>
    </location>
</feature>
<dbReference type="InterPro" id="IPR036420">
    <property type="entry name" value="BRCT_dom_sf"/>
</dbReference>
<dbReference type="InterPro" id="IPR001357">
    <property type="entry name" value="BRCT_dom"/>
</dbReference>
<feature type="compositionally biased region" description="Polar residues" evidence="1">
    <location>
        <begin position="631"/>
        <end position="654"/>
    </location>
</feature>
<organism evidence="3 4">
    <name type="scientific">Trichosporon asahii var. asahii (strain CBS 8904)</name>
    <name type="common">Yeast</name>
    <dbReference type="NCBI Taxonomy" id="1220162"/>
    <lineage>
        <taxon>Eukaryota</taxon>
        <taxon>Fungi</taxon>
        <taxon>Dikarya</taxon>
        <taxon>Basidiomycota</taxon>
        <taxon>Agaricomycotina</taxon>
        <taxon>Tremellomycetes</taxon>
        <taxon>Trichosporonales</taxon>
        <taxon>Trichosporonaceae</taxon>
        <taxon>Trichosporon</taxon>
    </lineage>
</organism>
<feature type="region of interest" description="Disordered" evidence="1">
    <location>
        <begin position="349"/>
        <end position="658"/>
    </location>
</feature>
<accession>K1VJA3</accession>
<dbReference type="EMBL" id="AMBO01000373">
    <property type="protein sequence ID" value="EKC99241.1"/>
    <property type="molecule type" value="Genomic_DNA"/>
</dbReference>
<evidence type="ECO:0000313" key="4">
    <source>
        <dbReference type="Proteomes" id="UP000006757"/>
    </source>
</evidence>
<proteinExistence type="predicted"/>
<dbReference type="eggNOG" id="ENOG502SYU9">
    <property type="taxonomic scope" value="Eukaryota"/>
</dbReference>
<dbReference type="Proteomes" id="UP000006757">
    <property type="component" value="Unassembled WGS sequence"/>
</dbReference>
<feature type="compositionally biased region" description="Low complexity" evidence="1">
    <location>
        <begin position="369"/>
        <end position="382"/>
    </location>
</feature>
<dbReference type="PROSITE" id="PS50172">
    <property type="entry name" value="BRCT"/>
    <property type="match status" value="1"/>
</dbReference>
<dbReference type="Pfam" id="PF08914">
    <property type="entry name" value="Myb_Rap1"/>
    <property type="match status" value="1"/>
</dbReference>
<evidence type="ECO:0000313" key="3">
    <source>
        <dbReference type="EMBL" id="EKC99241.1"/>
    </source>
</evidence>
<dbReference type="CDD" id="cd11655">
    <property type="entry name" value="rap1_myb-like"/>
    <property type="match status" value="1"/>
</dbReference>
<dbReference type="InterPro" id="IPR015010">
    <property type="entry name" value="TERF2IP_Myb"/>
</dbReference>
<evidence type="ECO:0000259" key="2">
    <source>
        <dbReference type="PROSITE" id="PS50172"/>
    </source>
</evidence>
<dbReference type="Gene3D" id="1.10.10.60">
    <property type="entry name" value="Homeodomain-like"/>
    <property type="match status" value="1"/>
</dbReference>
<evidence type="ECO:0000256" key="1">
    <source>
        <dbReference type="SAM" id="MobiDB-lite"/>
    </source>
</evidence>
<feature type="region of interest" description="Disordered" evidence="1">
    <location>
        <begin position="244"/>
        <end position="273"/>
    </location>
</feature>